<dbReference type="PANTHER" id="PTHR22916">
    <property type="entry name" value="GLYCOSYLTRANSFERASE"/>
    <property type="match status" value="1"/>
</dbReference>
<keyword evidence="2" id="KW-0808">Transferase</keyword>
<gene>
    <name evidence="2" type="ORF">ACFSKP_17035</name>
</gene>
<organism evidence="2 3">
    <name type="scientific">Pontibacter ruber</name>
    <dbReference type="NCBI Taxonomy" id="1343895"/>
    <lineage>
        <taxon>Bacteria</taxon>
        <taxon>Pseudomonadati</taxon>
        <taxon>Bacteroidota</taxon>
        <taxon>Cytophagia</taxon>
        <taxon>Cytophagales</taxon>
        <taxon>Hymenobacteraceae</taxon>
        <taxon>Pontibacter</taxon>
    </lineage>
</organism>
<reference evidence="3" key="1">
    <citation type="journal article" date="2019" name="Int. J. Syst. Evol. Microbiol.">
        <title>The Global Catalogue of Microorganisms (GCM) 10K type strain sequencing project: providing services to taxonomists for standard genome sequencing and annotation.</title>
        <authorList>
            <consortium name="The Broad Institute Genomics Platform"/>
            <consortium name="The Broad Institute Genome Sequencing Center for Infectious Disease"/>
            <person name="Wu L."/>
            <person name="Ma J."/>
        </authorList>
    </citation>
    <scope>NUCLEOTIDE SEQUENCE [LARGE SCALE GENOMIC DNA]</scope>
    <source>
        <strain evidence="3">CGMCC 4.1782</strain>
    </source>
</reference>
<dbReference type="InterPro" id="IPR001173">
    <property type="entry name" value="Glyco_trans_2-like"/>
</dbReference>
<feature type="domain" description="Glycosyltransferase 2-like" evidence="1">
    <location>
        <begin position="6"/>
        <end position="173"/>
    </location>
</feature>
<evidence type="ECO:0000259" key="1">
    <source>
        <dbReference type="Pfam" id="PF00535"/>
    </source>
</evidence>
<keyword evidence="3" id="KW-1185">Reference proteome</keyword>
<name>A0ABW5CZX1_9BACT</name>
<dbReference type="InterPro" id="IPR029044">
    <property type="entry name" value="Nucleotide-diphossugar_trans"/>
</dbReference>
<dbReference type="GO" id="GO:0016757">
    <property type="term" value="F:glycosyltransferase activity"/>
    <property type="evidence" value="ECO:0007669"/>
    <property type="project" value="UniProtKB-KW"/>
</dbReference>
<evidence type="ECO:0000313" key="2">
    <source>
        <dbReference type="EMBL" id="MFD2247976.1"/>
    </source>
</evidence>
<sequence>MRLGISVIVCTYNGASLLPPTIRHIAQQQVRPEINWEFIVVDNASTDNTAKVAQAEWDKYKNPVSFSLLYQPKQGLSYARELALEKSKYEFVLFCDDDNWLNPDYINIAYDLMLQQPLIGVLGGYGSLVFESPPPKWAEGLTSFASGPQGKSSGKVKHNYVYGAGFILRKAAYNSIAKAGFRPMLTDRIANCLSAGGDYELCYAIALAGYDIWYEEKLRFKHFMPEKRITWEYCVRLYKEGAQSLDVLIPYRIRVSMGGKSNLSFHLKYLKTFLTYIRKLVPLLVQKQWQKPESDEAKLNTLRIIALKARILSFSKYNTMRRNFSRIVDFERTELRPSLQKEKTSFSKEDLSKGKILNKEIFL</sequence>
<keyword evidence="2" id="KW-0328">Glycosyltransferase</keyword>
<dbReference type="Proteomes" id="UP001597374">
    <property type="component" value="Unassembled WGS sequence"/>
</dbReference>
<accession>A0ABW5CZX1</accession>
<dbReference type="RefSeq" id="WP_250431276.1">
    <property type="nucleotide sequence ID" value="NZ_JALPRR010000003.1"/>
</dbReference>
<evidence type="ECO:0000313" key="3">
    <source>
        <dbReference type="Proteomes" id="UP001597374"/>
    </source>
</evidence>
<dbReference type="SUPFAM" id="SSF53448">
    <property type="entry name" value="Nucleotide-diphospho-sugar transferases"/>
    <property type="match status" value="1"/>
</dbReference>
<protein>
    <submittedName>
        <fullName evidence="2">Glycosyltransferase</fullName>
        <ecNumber evidence="2">2.4.-.-</ecNumber>
    </submittedName>
</protein>
<dbReference type="Pfam" id="PF00535">
    <property type="entry name" value="Glycos_transf_2"/>
    <property type="match status" value="1"/>
</dbReference>
<comment type="caution">
    <text evidence="2">The sequence shown here is derived from an EMBL/GenBank/DDBJ whole genome shotgun (WGS) entry which is preliminary data.</text>
</comment>
<proteinExistence type="predicted"/>
<dbReference type="EMBL" id="JBHUIM010000002">
    <property type="protein sequence ID" value="MFD2247976.1"/>
    <property type="molecule type" value="Genomic_DNA"/>
</dbReference>
<dbReference type="CDD" id="cd00761">
    <property type="entry name" value="Glyco_tranf_GTA_type"/>
    <property type="match status" value="1"/>
</dbReference>
<dbReference type="EC" id="2.4.-.-" evidence="2"/>
<dbReference type="Gene3D" id="3.90.550.10">
    <property type="entry name" value="Spore Coat Polysaccharide Biosynthesis Protein SpsA, Chain A"/>
    <property type="match status" value="1"/>
</dbReference>